<protein>
    <submittedName>
        <fullName evidence="1">Uncharacterized protein</fullName>
    </submittedName>
</protein>
<accession>A0A974HBY4</accession>
<dbReference type="Proteomes" id="UP000694892">
    <property type="component" value="Chromosome 7L"/>
</dbReference>
<dbReference type="AlphaFoldDB" id="A0A974HBY4"/>
<evidence type="ECO:0000313" key="2">
    <source>
        <dbReference type="Proteomes" id="UP000694892"/>
    </source>
</evidence>
<gene>
    <name evidence="1" type="ORF">XELAEV_18034904mg</name>
</gene>
<reference evidence="2" key="1">
    <citation type="journal article" date="2016" name="Nature">
        <title>Genome evolution in the allotetraploid frog Xenopus laevis.</title>
        <authorList>
            <person name="Session A.M."/>
            <person name="Uno Y."/>
            <person name="Kwon T."/>
            <person name="Chapman J.A."/>
            <person name="Toyoda A."/>
            <person name="Takahashi S."/>
            <person name="Fukui A."/>
            <person name="Hikosaka A."/>
            <person name="Suzuki A."/>
            <person name="Kondo M."/>
            <person name="van Heeringen S.J."/>
            <person name="Quigley I."/>
            <person name="Heinz S."/>
            <person name="Ogino H."/>
            <person name="Ochi H."/>
            <person name="Hellsten U."/>
            <person name="Lyons J.B."/>
            <person name="Simakov O."/>
            <person name="Putnam N."/>
            <person name="Stites J."/>
            <person name="Kuroki Y."/>
            <person name="Tanaka T."/>
            <person name="Michiue T."/>
            <person name="Watanabe M."/>
            <person name="Bogdanovic O."/>
            <person name="Lister R."/>
            <person name="Georgiou G."/>
            <person name="Paranjpe S.S."/>
            <person name="van Kruijsbergen I."/>
            <person name="Shu S."/>
            <person name="Carlson J."/>
            <person name="Kinoshita T."/>
            <person name="Ohta Y."/>
            <person name="Mawaribuchi S."/>
            <person name="Jenkins J."/>
            <person name="Grimwood J."/>
            <person name="Schmutz J."/>
            <person name="Mitros T."/>
            <person name="Mozaffari S.V."/>
            <person name="Suzuki Y."/>
            <person name="Haramoto Y."/>
            <person name="Yamamoto T.S."/>
            <person name="Takagi C."/>
            <person name="Heald R."/>
            <person name="Miller K."/>
            <person name="Haudenschild C."/>
            <person name="Kitzman J."/>
            <person name="Nakayama T."/>
            <person name="Izutsu Y."/>
            <person name="Robert J."/>
            <person name="Fortriede J."/>
            <person name="Burns K."/>
            <person name="Lotay V."/>
            <person name="Karimi K."/>
            <person name="Yasuoka Y."/>
            <person name="Dichmann D.S."/>
            <person name="Flajnik M.F."/>
            <person name="Houston D.W."/>
            <person name="Shendure J."/>
            <person name="DuPasquier L."/>
            <person name="Vize P.D."/>
            <person name="Zorn A.M."/>
            <person name="Ito M."/>
            <person name="Marcotte E.M."/>
            <person name="Wallingford J.B."/>
            <person name="Ito Y."/>
            <person name="Asashima M."/>
            <person name="Ueno N."/>
            <person name="Matsuda Y."/>
            <person name="Veenstra G.J."/>
            <person name="Fujiyama A."/>
            <person name="Harland R.M."/>
            <person name="Taira M."/>
            <person name="Rokhsar D.S."/>
        </authorList>
    </citation>
    <scope>NUCLEOTIDE SEQUENCE [LARGE SCALE GENOMIC DNA]</scope>
    <source>
        <strain evidence="2">J</strain>
    </source>
</reference>
<proteinExistence type="predicted"/>
<dbReference type="EMBL" id="CM004478">
    <property type="protein sequence ID" value="OCT71926.1"/>
    <property type="molecule type" value="Genomic_DNA"/>
</dbReference>
<evidence type="ECO:0000313" key="1">
    <source>
        <dbReference type="EMBL" id="OCT71926.1"/>
    </source>
</evidence>
<sequence>MSLQYEKKRWSNDNLKSISSLISGGTLGTALSSLHVTRTVSQNRINKGRPVSALMFNCSFLLVPHGSVVKMGATYQSL</sequence>
<organism evidence="1 2">
    <name type="scientific">Xenopus laevis</name>
    <name type="common">African clawed frog</name>
    <dbReference type="NCBI Taxonomy" id="8355"/>
    <lineage>
        <taxon>Eukaryota</taxon>
        <taxon>Metazoa</taxon>
        <taxon>Chordata</taxon>
        <taxon>Craniata</taxon>
        <taxon>Vertebrata</taxon>
        <taxon>Euteleostomi</taxon>
        <taxon>Amphibia</taxon>
        <taxon>Batrachia</taxon>
        <taxon>Anura</taxon>
        <taxon>Pipoidea</taxon>
        <taxon>Pipidae</taxon>
        <taxon>Xenopodinae</taxon>
        <taxon>Xenopus</taxon>
        <taxon>Xenopus</taxon>
    </lineage>
</organism>
<name>A0A974HBY4_XENLA</name>